<reference evidence="4" key="1">
    <citation type="submission" date="2022-08" db="EMBL/GenBank/DDBJ databases">
        <title>Whole genome sequencing of non-tuberculosis mycobacteria type-strains.</title>
        <authorList>
            <person name="Igarashi Y."/>
            <person name="Osugi A."/>
            <person name="Mitarai S."/>
        </authorList>
    </citation>
    <scope>NUCLEOTIDE SEQUENCE</scope>
    <source>
        <strain evidence="4">DSM 45127</strain>
    </source>
</reference>
<dbReference type="InterPro" id="IPR003658">
    <property type="entry name" value="Anti-sigma_ant"/>
</dbReference>
<feature type="domain" description="STAS" evidence="3">
    <location>
        <begin position="4"/>
        <end position="117"/>
    </location>
</feature>
<dbReference type="Pfam" id="PF01740">
    <property type="entry name" value="STAS"/>
    <property type="match status" value="1"/>
</dbReference>
<proteinExistence type="inferred from homology"/>
<organism evidence="4 5">
    <name type="scientific">Mycobacterium paraterrae</name>
    <dbReference type="NCBI Taxonomy" id="577492"/>
    <lineage>
        <taxon>Bacteria</taxon>
        <taxon>Bacillati</taxon>
        <taxon>Actinomycetota</taxon>
        <taxon>Actinomycetes</taxon>
        <taxon>Mycobacteriales</taxon>
        <taxon>Mycobacteriaceae</taxon>
        <taxon>Mycobacterium</taxon>
    </lineage>
</organism>
<dbReference type="CDD" id="cd07043">
    <property type="entry name" value="STAS_anti-anti-sigma_factors"/>
    <property type="match status" value="1"/>
</dbReference>
<dbReference type="NCBIfam" id="TIGR00377">
    <property type="entry name" value="ant_ant_sig"/>
    <property type="match status" value="1"/>
</dbReference>
<evidence type="ECO:0000256" key="2">
    <source>
        <dbReference type="RuleBase" id="RU003749"/>
    </source>
</evidence>
<evidence type="ECO:0000259" key="3">
    <source>
        <dbReference type="PROSITE" id="PS50801"/>
    </source>
</evidence>
<keyword evidence="5" id="KW-1185">Reference proteome</keyword>
<dbReference type="PROSITE" id="PS50801">
    <property type="entry name" value="STAS"/>
    <property type="match status" value="1"/>
</dbReference>
<comment type="similarity">
    <text evidence="1 2">Belongs to the anti-sigma-factor antagonist family.</text>
</comment>
<name>A0ABY3VYV1_9MYCO</name>
<accession>A0ABY3VYV1</accession>
<gene>
    <name evidence="4" type="ORF">MKK62_21785</name>
</gene>
<dbReference type="EMBL" id="CP092488">
    <property type="protein sequence ID" value="UMB72471.1"/>
    <property type="molecule type" value="Genomic_DNA"/>
</dbReference>
<dbReference type="PANTHER" id="PTHR33495:SF2">
    <property type="entry name" value="ANTI-SIGMA FACTOR ANTAGONIST TM_1081-RELATED"/>
    <property type="match status" value="1"/>
</dbReference>
<dbReference type="InterPro" id="IPR002645">
    <property type="entry name" value="STAS_dom"/>
</dbReference>
<evidence type="ECO:0000256" key="1">
    <source>
        <dbReference type="ARBA" id="ARBA00009013"/>
    </source>
</evidence>
<evidence type="ECO:0000313" key="5">
    <source>
        <dbReference type="Proteomes" id="UP001055336"/>
    </source>
</evidence>
<dbReference type="SUPFAM" id="SSF52091">
    <property type="entry name" value="SpoIIaa-like"/>
    <property type="match status" value="1"/>
</dbReference>
<evidence type="ECO:0000313" key="4">
    <source>
        <dbReference type="EMBL" id="UMB72471.1"/>
    </source>
</evidence>
<dbReference type="Proteomes" id="UP001055336">
    <property type="component" value="Chromosome"/>
</dbReference>
<sequence>MELLVVDCDVRPDAVLVHASGEIDSSTAGELRSQLQAALRQAGAHESRLLIIDLNDVTYFGSAGLNAVLDTHKQGLRGGTTVRLVADNGLVVRPIEVTNLDSLLDLYPTLPDALEGRESEQES</sequence>
<dbReference type="InterPro" id="IPR036513">
    <property type="entry name" value="STAS_dom_sf"/>
</dbReference>
<dbReference type="PANTHER" id="PTHR33495">
    <property type="entry name" value="ANTI-SIGMA FACTOR ANTAGONIST TM_1081-RELATED-RELATED"/>
    <property type="match status" value="1"/>
</dbReference>
<dbReference type="Gene3D" id="3.30.750.24">
    <property type="entry name" value="STAS domain"/>
    <property type="match status" value="1"/>
</dbReference>
<protein>
    <recommendedName>
        <fullName evidence="2">Anti-sigma factor antagonist</fullName>
    </recommendedName>
</protein>